<dbReference type="EMBL" id="CACVBM020001320">
    <property type="protein sequence ID" value="CAA7045442.1"/>
    <property type="molecule type" value="Genomic_DNA"/>
</dbReference>
<keyword evidence="5" id="KW-0539">Nucleus</keyword>
<comment type="similarity">
    <text evidence="6">Belongs to the AP2/ERF transcription factor family. ERF subfamily.</text>
</comment>
<dbReference type="Gene3D" id="3.30.730.10">
    <property type="entry name" value="AP2/ERF domain"/>
    <property type="match status" value="1"/>
</dbReference>
<keyword evidence="3" id="KW-0238">DNA-binding</keyword>
<dbReference type="CDD" id="cd00018">
    <property type="entry name" value="AP2"/>
    <property type="match status" value="1"/>
</dbReference>
<name>A0A6D2KBA9_9BRAS</name>
<organism evidence="9 10">
    <name type="scientific">Microthlaspi erraticum</name>
    <dbReference type="NCBI Taxonomy" id="1685480"/>
    <lineage>
        <taxon>Eukaryota</taxon>
        <taxon>Viridiplantae</taxon>
        <taxon>Streptophyta</taxon>
        <taxon>Embryophyta</taxon>
        <taxon>Tracheophyta</taxon>
        <taxon>Spermatophyta</taxon>
        <taxon>Magnoliopsida</taxon>
        <taxon>eudicotyledons</taxon>
        <taxon>Gunneridae</taxon>
        <taxon>Pentapetalae</taxon>
        <taxon>rosids</taxon>
        <taxon>malvids</taxon>
        <taxon>Brassicales</taxon>
        <taxon>Brassicaceae</taxon>
        <taxon>Coluteocarpeae</taxon>
        <taxon>Microthlaspi</taxon>
    </lineage>
</organism>
<feature type="compositionally biased region" description="Basic residues" evidence="7">
    <location>
        <begin position="128"/>
        <end position="137"/>
    </location>
</feature>
<gene>
    <name evidence="9" type="ORF">MERR_LOCUS32677</name>
</gene>
<feature type="domain" description="AP2/ERF" evidence="8">
    <location>
        <begin position="15"/>
        <end position="73"/>
    </location>
</feature>
<evidence type="ECO:0000259" key="8">
    <source>
        <dbReference type="PROSITE" id="PS51032"/>
    </source>
</evidence>
<evidence type="ECO:0000256" key="2">
    <source>
        <dbReference type="ARBA" id="ARBA00023015"/>
    </source>
</evidence>
<evidence type="ECO:0000313" key="10">
    <source>
        <dbReference type="Proteomes" id="UP000467841"/>
    </source>
</evidence>
<dbReference type="Pfam" id="PF00847">
    <property type="entry name" value="AP2"/>
    <property type="match status" value="1"/>
</dbReference>
<dbReference type="SUPFAM" id="SSF54171">
    <property type="entry name" value="DNA-binding domain"/>
    <property type="match status" value="1"/>
</dbReference>
<accession>A0A6D2KBA9</accession>
<dbReference type="GO" id="GO:0009873">
    <property type="term" value="P:ethylene-activated signaling pathway"/>
    <property type="evidence" value="ECO:0007669"/>
    <property type="project" value="InterPro"/>
</dbReference>
<feature type="region of interest" description="Disordered" evidence="7">
    <location>
        <begin position="119"/>
        <end position="141"/>
    </location>
</feature>
<sequence length="249" mass="27270">MDQGGGGGGGGEQGKYRGVRRRPWGKYAAEIRDSRKHGERVWLGTFDTAEEAARAYDQAAYSMRGQAAILNFPHEYNMGSGGSSAATAAGSSSSSASSSSRQVFEFEYLDDSVLEELLDDGENPTKNKSNKGKKKVHGYPSPPLPSSVNFEELLVAPTAETITALLLRLWFSVSVYCQFRLFRRILVSDDMSPSSESFQGTLLYVRIYFVSFASLRGEEKELEDAHGTIWVGVMGRRTLNPGCLAEPNT</sequence>
<evidence type="ECO:0000256" key="5">
    <source>
        <dbReference type="ARBA" id="ARBA00023242"/>
    </source>
</evidence>
<dbReference type="Proteomes" id="UP000467841">
    <property type="component" value="Unassembled WGS sequence"/>
</dbReference>
<dbReference type="PANTHER" id="PTHR31190:SF488">
    <property type="entry name" value="ETHYLENE-RESPONSIVE TRANSCRIPTION FACTOR ERF096"/>
    <property type="match status" value="1"/>
</dbReference>
<dbReference type="FunFam" id="3.30.730.10:FF:000001">
    <property type="entry name" value="Ethylene-responsive transcription factor 2"/>
    <property type="match status" value="1"/>
</dbReference>
<comment type="subcellular location">
    <subcellularLocation>
        <location evidence="1">Nucleus</location>
    </subcellularLocation>
</comment>
<proteinExistence type="inferred from homology"/>
<keyword evidence="2" id="KW-0805">Transcription regulation</keyword>
<dbReference type="OrthoDB" id="674504at2759"/>
<dbReference type="SMART" id="SM00380">
    <property type="entry name" value="AP2"/>
    <property type="match status" value="1"/>
</dbReference>
<dbReference type="InterPro" id="IPR001471">
    <property type="entry name" value="AP2/ERF_dom"/>
</dbReference>
<dbReference type="InterPro" id="IPR016177">
    <property type="entry name" value="DNA-bd_dom_sf"/>
</dbReference>
<dbReference type="InterPro" id="IPR036955">
    <property type="entry name" value="AP2/ERF_dom_sf"/>
</dbReference>
<dbReference type="PROSITE" id="PS51032">
    <property type="entry name" value="AP2_ERF"/>
    <property type="match status" value="1"/>
</dbReference>
<dbReference type="GO" id="GO:0005634">
    <property type="term" value="C:nucleus"/>
    <property type="evidence" value="ECO:0007669"/>
    <property type="project" value="UniProtKB-SubCell"/>
</dbReference>
<dbReference type="AlphaFoldDB" id="A0A6D2KBA9"/>
<evidence type="ECO:0000256" key="4">
    <source>
        <dbReference type="ARBA" id="ARBA00023163"/>
    </source>
</evidence>
<evidence type="ECO:0000256" key="7">
    <source>
        <dbReference type="SAM" id="MobiDB-lite"/>
    </source>
</evidence>
<keyword evidence="10" id="KW-1185">Reference proteome</keyword>
<evidence type="ECO:0000256" key="6">
    <source>
        <dbReference type="ARBA" id="ARBA00024343"/>
    </source>
</evidence>
<evidence type="ECO:0000313" key="9">
    <source>
        <dbReference type="EMBL" id="CAA7045442.1"/>
    </source>
</evidence>
<evidence type="ECO:0000256" key="1">
    <source>
        <dbReference type="ARBA" id="ARBA00004123"/>
    </source>
</evidence>
<dbReference type="PRINTS" id="PR00367">
    <property type="entry name" value="ETHRSPELEMNT"/>
</dbReference>
<comment type="caution">
    <text evidence="9">The sequence shown here is derived from an EMBL/GenBank/DDBJ whole genome shotgun (WGS) entry which is preliminary data.</text>
</comment>
<keyword evidence="4" id="KW-0804">Transcription</keyword>
<protein>
    <recommendedName>
        <fullName evidence="8">AP2/ERF domain-containing protein</fullName>
    </recommendedName>
</protein>
<dbReference type="GO" id="GO:0003700">
    <property type="term" value="F:DNA-binding transcription factor activity"/>
    <property type="evidence" value="ECO:0007669"/>
    <property type="project" value="InterPro"/>
</dbReference>
<dbReference type="InterPro" id="IPR044808">
    <property type="entry name" value="ERF_plant"/>
</dbReference>
<reference evidence="9" key="1">
    <citation type="submission" date="2020-01" db="EMBL/GenBank/DDBJ databases">
        <authorList>
            <person name="Mishra B."/>
        </authorList>
    </citation>
    <scope>NUCLEOTIDE SEQUENCE [LARGE SCALE GENOMIC DNA]</scope>
</reference>
<dbReference type="PANTHER" id="PTHR31190">
    <property type="entry name" value="DNA-BINDING DOMAIN"/>
    <property type="match status" value="1"/>
</dbReference>
<evidence type="ECO:0000256" key="3">
    <source>
        <dbReference type="ARBA" id="ARBA00023125"/>
    </source>
</evidence>
<dbReference type="GO" id="GO:0003677">
    <property type="term" value="F:DNA binding"/>
    <property type="evidence" value="ECO:0007669"/>
    <property type="project" value="UniProtKB-KW"/>
</dbReference>